<dbReference type="InterPro" id="IPR000424">
    <property type="entry name" value="Primosome_PriB/ssb"/>
</dbReference>
<dbReference type="STRING" id="290318.Cvib_0182"/>
<dbReference type="KEGG" id="pvi:Cvib_0182"/>
<comment type="subunit">
    <text evidence="2">Homotetramer.</text>
</comment>
<comment type="caution">
    <text evidence="2">Lacks conserved residue(s) required for the propagation of feature annotation.</text>
</comment>
<evidence type="ECO:0000256" key="1">
    <source>
        <dbReference type="ARBA" id="ARBA00023125"/>
    </source>
</evidence>
<dbReference type="GO" id="GO:0006260">
    <property type="term" value="P:DNA replication"/>
    <property type="evidence" value="ECO:0007669"/>
    <property type="project" value="InterPro"/>
</dbReference>
<name>A4SCJ6_CHLPM</name>
<dbReference type="SUPFAM" id="SSF50249">
    <property type="entry name" value="Nucleic acid-binding proteins"/>
    <property type="match status" value="1"/>
</dbReference>
<dbReference type="GO" id="GO:0009295">
    <property type="term" value="C:nucleoid"/>
    <property type="evidence" value="ECO:0007669"/>
    <property type="project" value="TreeGrafter"/>
</dbReference>
<evidence type="ECO:0000256" key="3">
    <source>
        <dbReference type="PIRNR" id="PIRNR002070"/>
    </source>
</evidence>
<dbReference type="EMBL" id="CP000607">
    <property type="protein sequence ID" value="ABP36205.1"/>
    <property type="molecule type" value="Genomic_DNA"/>
</dbReference>
<dbReference type="AlphaFoldDB" id="A4SCJ6"/>
<evidence type="ECO:0000256" key="2">
    <source>
        <dbReference type="HAMAP-Rule" id="MF_00984"/>
    </source>
</evidence>
<reference evidence="4" key="1">
    <citation type="submission" date="2007-03" db="EMBL/GenBank/DDBJ databases">
        <title>Complete sequence of Prosthecochloris vibrioformis DSM 265.</title>
        <authorList>
            <consortium name="US DOE Joint Genome Institute"/>
            <person name="Copeland A."/>
            <person name="Lucas S."/>
            <person name="Lapidus A."/>
            <person name="Barry K."/>
            <person name="Detter J.C."/>
            <person name="Glavina del Rio T."/>
            <person name="Hammon N."/>
            <person name="Israni S."/>
            <person name="Pitluck S."/>
            <person name="Schmutz J."/>
            <person name="Larimer F."/>
            <person name="Land M."/>
            <person name="Hauser L."/>
            <person name="Mikhailova N."/>
            <person name="Li T."/>
            <person name="Overmann J."/>
            <person name="Schuster S.C."/>
            <person name="Bryant D.A."/>
            <person name="Richardson P."/>
        </authorList>
    </citation>
    <scope>NUCLEOTIDE SEQUENCE [LARGE SCALE GENOMIC DNA]</scope>
    <source>
        <strain evidence="4">DSM 265</strain>
    </source>
</reference>
<dbReference type="PANTHER" id="PTHR10302:SF27">
    <property type="entry name" value="SINGLE-STRANDED DNA-BINDING PROTEIN"/>
    <property type="match status" value="1"/>
</dbReference>
<dbReference type="HAMAP" id="MF_00984">
    <property type="entry name" value="SSB"/>
    <property type="match status" value="1"/>
</dbReference>
<dbReference type="eggNOG" id="COG0629">
    <property type="taxonomic scope" value="Bacteria"/>
</dbReference>
<dbReference type="Pfam" id="PF00436">
    <property type="entry name" value="SSB"/>
    <property type="match status" value="1"/>
</dbReference>
<evidence type="ECO:0000313" key="4">
    <source>
        <dbReference type="EMBL" id="ABP36205.1"/>
    </source>
</evidence>
<dbReference type="CDD" id="cd04496">
    <property type="entry name" value="SSB_OBF"/>
    <property type="match status" value="1"/>
</dbReference>
<organism evidence="4">
    <name type="scientific">Chlorobium phaeovibrioides (strain DSM 265 / 1930)</name>
    <name type="common">Prosthecochloris vibrioformis (strain DSM 265)</name>
    <dbReference type="NCBI Taxonomy" id="290318"/>
    <lineage>
        <taxon>Bacteria</taxon>
        <taxon>Pseudomonadati</taxon>
        <taxon>Chlorobiota</taxon>
        <taxon>Chlorobiia</taxon>
        <taxon>Chlorobiales</taxon>
        <taxon>Chlorobiaceae</taxon>
        <taxon>Chlorobium/Pelodictyon group</taxon>
        <taxon>Chlorobium</taxon>
    </lineage>
</organism>
<gene>
    <name evidence="4" type="ordered locus">Cvib_0182</name>
</gene>
<dbReference type="Gene3D" id="2.40.50.140">
    <property type="entry name" value="Nucleic acid-binding proteins"/>
    <property type="match status" value="1"/>
</dbReference>
<dbReference type="NCBIfam" id="TIGR00621">
    <property type="entry name" value="ssb"/>
    <property type="match status" value="1"/>
</dbReference>
<sequence length="157" mass="18045">MAELKMPEINGVVIAGNLTKDPVFRQTNSGGTPVVNFSIACNRRFRDSNHQWQEDVCYVGVVAWNKLAESCRDNLKKSSAVLVDGELQSRTWKAQDGASRTVVEIKARRIQFLNKRKKDGEEDHDGFIEDENHEHHHEEFHEEDAGHIYEYKYLSSD</sequence>
<dbReference type="PIRSF" id="PIRSF002070">
    <property type="entry name" value="SSB"/>
    <property type="match status" value="1"/>
</dbReference>
<dbReference type="InterPro" id="IPR011344">
    <property type="entry name" value="ssDNA-bd"/>
</dbReference>
<accession>A4SCJ6</accession>
<dbReference type="HOGENOM" id="CLU_078758_6_0_10"/>
<keyword evidence="1 2" id="KW-0238">DNA-binding</keyword>
<dbReference type="PROSITE" id="PS50935">
    <property type="entry name" value="SSB"/>
    <property type="match status" value="1"/>
</dbReference>
<protein>
    <recommendedName>
        <fullName evidence="2 3">Single-stranded DNA-binding protein</fullName>
        <shortName evidence="2">SSB</shortName>
    </recommendedName>
</protein>
<proteinExistence type="inferred from homology"/>
<dbReference type="GO" id="GO:0003697">
    <property type="term" value="F:single-stranded DNA binding"/>
    <property type="evidence" value="ECO:0007669"/>
    <property type="project" value="UniProtKB-UniRule"/>
</dbReference>
<dbReference type="InterPro" id="IPR012340">
    <property type="entry name" value="NA-bd_OB-fold"/>
</dbReference>
<dbReference type="PANTHER" id="PTHR10302">
    <property type="entry name" value="SINGLE-STRANDED DNA-BINDING PROTEIN"/>
    <property type="match status" value="1"/>
</dbReference>